<proteinExistence type="predicted"/>
<evidence type="ECO:0008006" key="5">
    <source>
        <dbReference type="Google" id="ProtNLM"/>
    </source>
</evidence>
<reference evidence="3 4" key="1">
    <citation type="submission" date="2018-04" db="EMBL/GenBank/DDBJ databases">
        <title>Novel Campyloabacter and Helicobacter Species and Strains.</title>
        <authorList>
            <person name="Mannion A.J."/>
            <person name="Shen Z."/>
            <person name="Fox J.G."/>
        </authorList>
    </citation>
    <scope>NUCLEOTIDE SEQUENCE [LARGE SCALE GENOMIC DNA]</scope>
    <source>
        <strain evidence="3 4">MIT 12-6600</strain>
    </source>
</reference>
<dbReference type="InterPro" id="IPR010927">
    <property type="entry name" value="T4SS_TraH"/>
</dbReference>
<evidence type="ECO:0000313" key="4">
    <source>
        <dbReference type="Proteomes" id="UP000256514"/>
    </source>
</evidence>
<accession>A0A3D8IMG4</accession>
<comment type="caution">
    <text evidence="3">The sequence shown here is derived from an EMBL/GenBank/DDBJ whole genome shotgun (WGS) entry which is preliminary data.</text>
</comment>
<keyword evidence="2" id="KW-0732">Signal</keyword>
<protein>
    <recommendedName>
        <fullName evidence="5">Conjugal transfer protein TraH</fullName>
    </recommendedName>
</protein>
<evidence type="ECO:0000313" key="3">
    <source>
        <dbReference type="EMBL" id="RDU66428.1"/>
    </source>
</evidence>
<feature type="signal peptide" evidence="2">
    <location>
        <begin position="1"/>
        <end position="19"/>
    </location>
</feature>
<sequence>MNKKIMAIGLSISLITTQASVLGSFMEGFQGSRLGQIGNFLDNGSAGMNFANVTSPDAGEGGYFGGSVEFRFDTSQMVYEPWLDFNPPSFKMGCNGFSLDGGFADMLGIQDITQQLGNATGALMYGLLIGLVNSVPSIEHVFSKIKEVISEVQATLRNACNFGKNWSKDKIANTGFGNTMASFQKGIDTLDSSLNDTIDEYRTKFKDAMSGAGSATGTTNNQTATDFAASYEGLFKVNGLTTILVPELLQESKLQDGRYGIETYVVQGATQTEVLYLLAVALFGEYDAIDSSLAQFLSEAGKMITEGMAKGTIKDQAQASKLNILADAAFQSERGENSSFTNASINRTRILPSKGGENLLNILLNGHKGTGKLTLEGVSVFLGMVKGLDGKRYYHMLLPYTKTGKNKELRWKGLIKESEEVIDCALTNIKNGQSTKGCSKNNIALIAPASLEMFNTIISLQAKATNNIDTKRNGLSSAYTSTVNALKKQLAMYNAYYYAKYFLTYIETTLTDGTGRISASDMQAKSLGAMKNQLNEYITKLEKTIEEQNKRIVELKDRYKQIDEVLQKSRSKQQGSVK</sequence>
<dbReference type="RefSeq" id="WP_115571382.1">
    <property type="nucleotide sequence ID" value="NZ_NXLT01000006.1"/>
</dbReference>
<organism evidence="3 4">
    <name type="scientific">Helicobacter equorum</name>
    <dbReference type="NCBI Taxonomy" id="361872"/>
    <lineage>
        <taxon>Bacteria</taxon>
        <taxon>Pseudomonadati</taxon>
        <taxon>Campylobacterota</taxon>
        <taxon>Epsilonproteobacteria</taxon>
        <taxon>Campylobacterales</taxon>
        <taxon>Helicobacteraceae</taxon>
        <taxon>Helicobacter</taxon>
    </lineage>
</organism>
<evidence type="ECO:0000256" key="1">
    <source>
        <dbReference type="SAM" id="Coils"/>
    </source>
</evidence>
<dbReference type="Proteomes" id="UP000256514">
    <property type="component" value="Unassembled WGS sequence"/>
</dbReference>
<feature type="chain" id="PRO_5017699243" description="Conjugal transfer protein TraH" evidence="2">
    <location>
        <begin position="20"/>
        <end position="578"/>
    </location>
</feature>
<dbReference type="Pfam" id="PF06122">
    <property type="entry name" value="TraH"/>
    <property type="match status" value="1"/>
</dbReference>
<name>A0A3D8IMG4_9HELI</name>
<keyword evidence="4" id="KW-1185">Reference proteome</keyword>
<dbReference type="OrthoDB" id="5321769at2"/>
<gene>
    <name evidence="3" type="ORF">CQA54_06940</name>
</gene>
<dbReference type="EMBL" id="NXLT01000006">
    <property type="protein sequence ID" value="RDU66428.1"/>
    <property type="molecule type" value="Genomic_DNA"/>
</dbReference>
<feature type="coiled-coil region" evidence="1">
    <location>
        <begin position="527"/>
        <end position="572"/>
    </location>
</feature>
<dbReference type="AlphaFoldDB" id="A0A3D8IMG4"/>
<keyword evidence="1" id="KW-0175">Coiled coil</keyword>
<evidence type="ECO:0000256" key="2">
    <source>
        <dbReference type="SAM" id="SignalP"/>
    </source>
</evidence>